<keyword evidence="3" id="KW-0645">Protease</keyword>
<keyword evidence="8" id="KW-0482">Metalloprotease</keyword>
<comment type="pathway">
    <text evidence="2">Cell wall biogenesis; cell wall polysaccharide biosynthesis.</text>
</comment>
<evidence type="ECO:0000313" key="12">
    <source>
        <dbReference type="EMBL" id="SES78639.1"/>
    </source>
</evidence>
<organism evidence="12 13">
    <name type="scientific">Thorsellia anophelis DSM 18579</name>
    <dbReference type="NCBI Taxonomy" id="1123402"/>
    <lineage>
        <taxon>Bacteria</taxon>
        <taxon>Pseudomonadati</taxon>
        <taxon>Pseudomonadota</taxon>
        <taxon>Gammaproteobacteria</taxon>
        <taxon>Enterobacterales</taxon>
        <taxon>Thorselliaceae</taxon>
        <taxon>Thorsellia</taxon>
    </lineage>
</organism>
<dbReference type="GO" id="GO:0046872">
    <property type="term" value="F:metal ion binding"/>
    <property type="evidence" value="ECO:0007669"/>
    <property type="project" value="UniProtKB-KW"/>
</dbReference>
<reference evidence="13" key="1">
    <citation type="submission" date="2016-10" db="EMBL/GenBank/DDBJ databases">
        <authorList>
            <person name="Varghese N."/>
            <person name="Submissions S."/>
        </authorList>
    </citation>
    <scope>NUCLEOTIDE SEQUENCE [LARGE SCALE GENOMIC DNA]</scope>
    <source>
        <strain evidence="13">DSM 18579</strain>
    </source>
</reference>
<evidence type="ECO:0000256" key="2">
    <source>
        <dbReference type="ARBA" id="ARBA00004776"/>
    </source>
</evidence>
<evidence type="ECO:0000256" key="11">
    <source>
        <dbReference type="ARBA" id="ARBA00093666"/>
    </source>
</evidence>
<keyword evidence="5" id="KW-0732">Signal</keyword>
<dbReference type="PROSITE" id="PS51318">
    <property type="entry name" value="TAT"/>
    <property type="match status" value="1"/>
</dbReference>
<dbReference type="Pfam" id="PF05951">
    <property type="entry name" value="Peptidase_M15_2"/>
    <property type="match status" value="1"/>
</dbReference>
<evidence type="ECO:0000256" key="10">
    <source>
        <dbReference type="ARBA" id="ARBA00093448"/>
    </source>
</evidence>
<accession>A0A1H9ZCT7</accession>
<dbReference type="PANTHER" id="PTHR37425:SF1">
    <property type="entry name" value="OUTER MEMBRANE PROTEIN"/>
    <property type="match status" value="1"/>
</dbReference>
<gene>
    <name evidence="12" type="ORF">SAMN02583745_00501</name>
</gene>
<dbReference type="GO" id="GO:0006508">
    <property type="term" value="P:proteolysis"/>
    <property type="evidence" value="ECO:0007669"/>
    <property type="project" value="UniProtKB-KW"/>
</dbReference>
<evidence type="ECO:0000256" key="5">
    <source>
        <dbReference type="ARBA" id="ARBA00022729"/>
    </source>
</evidence>
<dbReference type="AlphaFoldDB" id="A0A1H9ZCT7"/>
<evidence type="ECO:0000256" key="9">
    <source>
        <dbReference type="ARBA" id="ARBA00023316"/>
    </source>
</evidence>
<evidence type="ECO:0000256" key="4">
    <source>
        <dbReference type="ARBA" id="ARBA00022723"/>
    </source>
</evidence>
<dbReference type="InterPro" id="IPR010275">
    <property type="entry name" value="MepK"/>
</dbReference>
<dbReference type="EMBL" id="FOHV01000003">
    <property type="protein sequence ID" value="SES78639.1"/>
    <property type="molecule type" value="Genomic_DNA"/>
</dbReference>
<evidence type="ECO:0000256" key="3">
    <source>
        <dbReference type="ARBA" id="ARBA00022670"/>
    </source>
</evidence>
<dbReference type="Gene3D" id="3.30.1380.10">
    <property type="match status" value="1"/>
</dbReference>
<dbReference type="GO" id="GO:0071555">
    <property type="term" value="P:cell wall organization"/>
    <property type="evidence" value="ECO:0007669"/>
    <property type="project" value="UniProtKB-KW"/>
</dbReference>
<proteinExistence type="inferred from homology"/>
<dbReference type="PANTHER" id="PTHR37425">
    <property type="match status" value="1"/>
</dbReference>
<keyword evidence="6" id="KW-0378">Hydrolase</keyword>
<dbReference type="InterPro" id="IPR006311">
    <property type="entry name" value="TAT_signal"/>
</dbReference>
<dbReference type="RefSeq" id="WP_093317559.1">
    <property type="nucleotide sequence ID" value="NZ_FOHV01000003.1"/>
</dbReference>
<dbReference type="CDD" id="cd14844">
    <property type="entry name" value="Zn-DD-carboxypeptidase_like"/>
    <property type="match status" value="1"/>
</dbReference>
<evidence type="ECO:0000256" key="7">
    <source>
        <dbReference type="ARBA" id="ARBA00022833"/>
    </source>
</evidence>
<dbReference type="GO" id="GO:0008237">
    <property type="term" value="F:metallopeptidase activity"/>
    <property type="evidence" value="ECO:0007669"/>
    <property type="project" value="UniProtKB-KW"/>
</dbReference>
<evidence type="ECO:0000256" key="1">
    <source>
        <dbReference type="ARBA" id="ARBA00001947"/>
    </source>
</evidence>
<keyword evidence="4" id="KW-0479">Metal-binding</keyword>
<dbReference type="InterPro" id="IPR009045">
    <property type="entry name" value="Zn_M74/Hedgehog-like"/>
</dbReference>
<protein>
    <recommendedName>
        <fullName evidence="11">Murein endopeptidase K</fullName>
    </recommendedName>
</protein>
<dbReference type="Proteomes" id="UP000242642">
    <property type="component" value="Unassembled WGS sequence"/>
</dbReference>
<name>A0A1H9ZCT7_9GAMM</name>
<comment type="similarity">
    <text evidence="10">Belongs to the peptidase M15 family.</text>
</comment>
<keyword evidence="13" id="KW-1185">Reference proteome</keyword>
<evidence type="ECO:0000313" key="13">
    <source>
        <dbReference type="Proteomes" id="UP000242642"/>
    </source>
</evidence>
<dbReference type="SUPFAM" id="SSF55166">
    <property type="entry name" value="Hedgehog/DD-peptidase"/>
    <property type="match status" value="1"/>
</dbReference>
<dbReference type="STRING" id="1123402.SAMN02583745_00501"/>
<evidence type="ECO:0000256" key="6">
    <source>
        <dbReference type="ARBA" id="ARBA00022801"/>
    </source>
</evidence>
<comment type="cofactor">
    <cofactor evidence="1">
        <name>Zn(2+)</name>
        <dbReference type="ChEBI" id="CHEBI:29105"/>
    </cofactor>
</comment>
<dbReference type="OrthoDB" id="9782994at2"/>
<keyword evidence="7" id="KW-0862">Zinc</keyword>
<evidence type="ECO:0000256" key="8">
    <source>
        <dbReference type="ARBA" id="ARBA00023049"/>
    </source>
</evidence>
<sequence>MTKTINTERRKWLTLGALTLGATALLPKKSLAIVSTDRPQSLMIKNINTGESLKFEMFPQQHVDQHQLSDLSYLFRDHRSEKTKTIDPGLFDQLFRLQVLLGVQKPILLISGYRAKETNNSMRGKKRGVAKDSYHTKAQAMDFRIEGVQLSNIRNAMLKIKAGGVGYYAKSNFVHIDTGPVRTW</sequence>
<keyword evidence="9" id="KW-0961">Cell wall biogenesis/degradation</keyword>